<evidence type="ECO:0000313" key="5">
    <source>
        <dbReference type="Proteomes" id="UP000824504"/>
    </source>
</evidence>
<feature type="binding site" evidence="2">
    <location>
        <position position="134"/>
    </location>
    <ligand>
        <name>substrate</name>
    </ligand>
</feature>
<feature type="active site" description="Proton acceptor; specific for L-alanine" evidence="2">
    <location>
        <position position="264"/>
    </location>
</feature>
<sequence>MPTPTRFRVDLEALHANLAAARDLAGGRKVLAAVKANAYGHGLVPVARAIQERGSADWLGVAITAEGTRIRDGGVTLPILKFTPTLPGDLAEAIAADITLSVGSVDEVRAAQAAAAEAGRRVDVHVAVDTGMRRVGTEPENVGNLARVLADCPDLHVGGIFTHLPISDVPAGEEFTRAQFARFEQAVDDLEAVVGPVELVHAANSGAVLGHDLGRTTMVRPGVMIYGSYPDPLTGHSRELRDVGRWTTRVTFLKRIREGETVGYGRTWTAPCDTWLATAAIGYGDGYSRLLSNRGRVLIDGRSYPVVGRVCMDQIMVDLGPDDPTVTVGDEVVVMGSDGDQRIGVEELAELMGTITYEVTCLITERVPRDYV</sequence>
<dbReference type="InterPro" id="IPR011079">
    <property type="entry name" value="Ala_racemase_C"/>
</dbReference>
<keyword evidence="2 4" id="KW-0413">Isomerase</keyword>
<dbReference type="PANTHER" id="PTHR30511:SF0">
    <property type="entry name" value="ALANINE RACEMASE, CATABOLIC-RELATED"/>
    <property type="match status" value="1"/>
</dbReference>
<dbReference type="GO" id="GO:0008784">
    <property type="term" value="F:alanine racemase activity"/>
    <property type="evidence" value="ECO:0007669"/>
    <property type="project" value="UniProtKB-EC"/>
</dbReference>
<reference evidence="4 5" key="1">
    <citation type="submission" date="2021-07" db="EMBL/GenBank/DDBJ databases">
        <title>complete genome sequencing of Tessaracoccus sp.J1M15.</title>
        <authorList>
            <person name="Bae J.-W."/>
            <person name="Kim D.-y."/>
        </authorList>
    </citation>
    <scope>NUCLEOTIDE SEQUENCE [LARGE SCALE GENOMIC DNA]</scope>
    <source>
        <strain evidence="4 5">J1M15</strain>
    </source>
</reference>
<proteinExistence type="inferred from homology"/>
<keyword evidence="2" id="KW-0663">Pyridoxal phosphate</keyword>
<dbReference type="Pfam" id="PF01168">
    <property type="entry name" value="Ala_racemase_N"/>
    <property type="match status" value="1"/>
</dbReference>
<keyword evidence="5" id="KW-1185">Reference proteome</keyword>
<feature type="active site" description="Proton acceptor; specific for D-alanine" evidence="2">
    <location>
        <position position="35"/>
    </location>
</feature>
<dbReference type="NCBIfam" id="TIGR00492">
    <property type="entry name" value="alr"/>
    <property type="match status" value="1"/>
</dbReference>
<dbReference type="InterPro" id="IPR001608">
    <property type="entry name" value="Ala_racemase_N"/>
</dbReference>
<comment type="cofactor">
    <cofactor evidence="1 2">
        <name>pyridoxal 5'-phosphate</name>
        <dbReference type="ChEBI" id="CHEBI:597326"/>
    </cofactor>
</comment>
<dbReference type="InterPro" id="IPR000821">
    <property type="entry name" value="Ala_racemase"/>
</dbReference>
<dbReference type="EMBL" id="CP079216">
    <property type="protein sequence ID" value="QXT63115.1"/>
    <property type="molecule type" value="Genomic_DNA"/>
</dbReference>
<evidence type="ECO:0000259" key="3">
    <source>
        <dbReference type="SMART" id="SM01005"/>
    </source>
</evidence>
<protein>
    <recommendedName>
        <fullName evidence="2">Alanine racemase</fullName>
        <ecNumber evidence="2">5.1.1.1</ecNumber>
    </recommendedName>
</protein>
<comment type="function">
    <text evidence="2">Catalyzes the interconversion of L-alanine and D-alanine. May also act on other amino acids.</text>
</comment>
<comment type="pathway">
    <text evidence="2">Amino-acid biosynthesis; D-alanine biosynthesis; D-alanine from L-alanine: step 1/1.</text>
</comment>
<evidence type="ECO:0000256" key="2">
    <source>
        <dbReference type="HAMAP-Rule" id="MF_01201"/>
    </source>
</evidence>
<dbReference type="EC" id="5.1.1.1" evidence="2"/>
<evidence type="ECO:0000256" key="1">
    <source>
        <dbReference type="ARBA" id="ARBA00001933"/>
    </source>
</evidence>
<feature type="binding site" evidence="2">
    <location>
        <position position="312"/>
    </location>
    <ligand>
        <name>substrate</name>
    </ligand>
</feature>
<feature type="domain" description="Alanine racemase C-terminal" evidence="3">
    <location>
        <begin position="243"/>
        <end position="372"/>
    </location>
</feature>
<comment type="catalytic activity">
    <reaction evidence="2">
        <text>L-alanine = D-alanine</text>
        <dbReference type="Rhea" id="RHEA:20249"/>
        <dbReference type="ChEBI" id="CHEBI:57416"/>
        <dbReference type="ChEBI" id="CHEBI:57972"/>
        <dbReference type="EC" id="5.1.1.1"/>
    </reaction>
</comment>
<gene>
    <name evidence="4" type="primary">alr</name>
    <name evidence="4" type="ORF">KDB89_01090</name>
</gene>
<dbReference type="Pfam" id="PF00842">
    <property type="entry name" value="Ala_racemase_C"/>
    <property type="match status" value="1"/>
</dbReference>
<dbReference type="CDD" id="cd00430">
    <property type="entry name" value="PLPDE_III_AR"/>
    <property type="match status" value="1"/>
</dbReference>
<organism evidence="4 5">
    <name type="scientific">Tessaracoccus palaemonis</name>
    <dbReference type="NCBI Taxonomy" id="2829499"/>
    <lineage>
        <taxon>Bacteria</taxon>
        <taxon>Bacillati</taxon>
        <taxon>Actinomycetota</taxon>
        <taxon>Actinomycetes</taxon>
        <taxon>Propionibacteriales</taxon>
        <taxon>Propionibacteriaceae</taxon>
        <taxon>Tessaracoccus</taxon>
    </lineage>
</organism>
<comment type="similarity">
    <text evidence="2">Belongs to the alanine racemase family.</text>
</comment>
<name>A0ABX8SKE5_9ACTN</name>
<evidence type="ECO:0000313" key="4">
    <source>
        <dbReference type="EMBL" id="QXT63115.1"/>
    </source>
</evidence>
<dbReference type="PROSITE" id="PS00395">
    <property type="entry name" value="ALANINE_RACEMASE"/>
    <property type="match status" value="1"/>
</dbReference>
<dbReference type="SMART" id="SM01005">
    <property type="entry name" value="Ala_racemase_C"/>
    <property type="match status" value="1"/>
</dbReference>
<dbReference type="RefSeq" id="WP_219082708.1">
    <property type="nucleotide sequence ID" value="NZ_CP079216.1"/>
</dbReference>
<dbReference type="InterPro" id="IPR020622">
    <property type="entry name" value="Ala_racemase_pyridoxalP-BS"/>
</dbReference>
<feature type="modified residue" description="N6-(pyridoxal phosphate)lysine" evidence="2">
    <location>
        <position position="35"/>
    </location>
</feature>
<accession>A0ABX8SKE5</accession>
<dbReference type="Proteomes" id="UP000824504">
    <property type="component" value="Chromosome"/>
</dbReference>
<dbReference type="PANTHER" id="PTHR30511">
    <property type="entry name" value="ALANINE RACEMASE"/>
    <property type="match status" value="1"/>
</dbReference>
<dbReference type="HAMAP" id="MF_01201">
    <property type="entry name" value="Ala_racemase"/>
    <property type="match status" value="1"/>
</dbReference>